<dbReference type="AlphaFoldDB" id="Q687Z9"/>
<dbReference type="SUPFAM" id="SSF46785">
    <property type="entry name" value="Winged helix' DNA-binding domain"/>
    <property type="match status" value="1"/>
</dbReference>
<dbReference type="EMBL" id="AF157565">
    <property type="protein sequence ID" value="AAU12855.1"/>
    <property type="molecule type" value="Genomic_DNA"/>
</dbReference>
<feature type="domain" description="HTH lysR-type" evidence="5">
    <location>
        <begin position="20"/>
        <end position="77"/>
    </location>
</feature>
<proteinExistence type="inferred from homology"/>
<evidence type="ECO:0000256" key="1">
    <source>
        <dbReference type="ARBA" id="ARBA00009437"/>
    </source>
</evidence>
<reference evidence="6" key="3">
    <citation type="journal article" date="2002" name="Appl. Environ. Microbiol.">
        <title>Identification of a hydratase and a class II aldolase involved in biodegradation of the organic solvent tetralin.</title>
        <authorList>
            <person name="Hernaez M.J."/>
            <person name="Floriano B."/>
            <person name="Rios J.J."/>
            <person name="Santero E."/>
        </authorList>
    </citation>
    <scope>NUCLEOTIDE SEQUENCE</scope>
    <source>
        <strain evidence="6">TFA</strain>
    </source>
</reference>
<dbReference type="GO" id="GO:0003677">
    <property type="term" value="F:DNA binding"/>
    <property type="evidence" value="ECO:0007669"/>
    <property type="project" value="UniProtKB-KW"/>
</dbReference>
<dbReference type="Pfam" id="PF00126">
    <property type="entry name" value="HTH_1"/>
    <property type="match status" value="1"/>
</dbReference>
<dbReference type="Pfam" id="PF03466">
    <property type="entry name" value="LysR_substrate"/>
    <property type="match status" value="1"/>
</dbReference>
<evidence type="ECO:0000256" key="2">
    <source>
        <dbReference type="ARBA" id="ARBA00023015"/>
    </source>
</evidence>
<protein>
    <submittedName>
        <fullName evidence="6">LysR-type activator</fullName>
    </submittedName>
</protein>
<dbReference type="InterPro" id="IPR005119">
    <property type="entry name" value="LysR_subst-bd"/>
</dbReference>
<keyword evidence="4" id="KW-0804">Transcription</keyword>
<reference evidence="6" key="2">
    <citation type="journal article" date="2000" name="J. Bacteriol.">
        <title>Identification of a serine hydrolase which cleaves the alicyclic ring of tetralin.</title>
        <authorList>
            <person name="Hernaez M.J."/>
            <person name="Andujar E."/>
            <person name="Rios J.L."/>
            <person name="Kaschabek S.R."/>
            <person name="Reineke W."/>
            <person name="Santero E."/>
        </authorList>
    </citation>
    <scope>NUCLEOTIDE SEQUENCE</scope>
    <source>
        <strain evidence="6">TFA</strain>
    </source>
</reference>
<evidence type="ECO:0000313" key="6">
    <source>
        <dbReference type="EMBL" id="AAU12855.1"/>
    </source>
</evidence>
<evidence type="ECO:0000256" key="4">
    <source>
        <dbReference type="ARBA" id="ARBA00023163"/>
    </source>
</evidence>
<keyword evidence="2" id="KW-0805">Transcription regulation</keyword>
<dbReference type="GO" id="GO:0003700">
    <property type="term" value="F:DNA-binding transcription factor activity"/>
    <property type="evidence" value="ECO:0007669"/>
    <property type="project" value="InterPro"/>
</dbReference>
<keyword evidence="3" id="KW-0238">DNA-binding</keyword>
<dbReference type="CDD" id="cd08459">
    <property type="entry name" value="PBP2_DntR_NahR_LinR_like"/>
    <property type="match status" value="1"/>
</dbReference>
<sequence>MGIGCRKKGQLWELIDLLKLDLNLLRIFHRMMVDRKVSAAAEALGITQPGVSNALKRLRDITDDELFTRAPGGMEPTAFAIQIAEPISYALAMVDAAFTQPTDFKPASDRRLFRLGLTDIGEAYLLPKILARTAEIAPHVSFTTIRPPKSEIREEMEVGSLDLAIDVFPNMKGNFVHRRLLKEKHVICMRKDHPLANKAEWTMADYIAQEHVVVIAQGTGHGDIDALLARKGISRNIRLMLPHFLSLGPVMHATNLVATLPEDAALLLEEPYELISLPFPGILPIVHVDVFWHRRLHRDPANVWLRNLVYELFSKPSD</sequence>
<name>Q687Z9_SPHMC</name>
<evidence type="ECO:0000259" key="5">
    <source>
        <dbReference type="PROSITE" id="PS50931"/>
    </source>
</evidence>
<evidence type="ECO:0000256" key="3">
    <source>
        <dbReference type="ARBA" id="ARBA00023125"/>
    </source>
</evidence>
<accession>Q687Z9</accession>
<organism evidence="6">
    <name type="scientific">Sphingopyxis macrogoltabida</name>
    <name type="common">Sphingomonas macrogoltabidus</name>
    <dbReference type="NCBI Taxonomy" id="33050"/>
    <lineage>
        <taxon>Bacteria</taxon>
        <taxon>Pseudomonadati</taxon>
        <taxon>Pseudomonadota</taxon>
        <taxon>Alphaproteobacteria</taxon>
        <taxon>Sphingomonadales</taxon>
        <taxon>Sphingomonadaceae</taxon>
        <taxon>Sphingopyxis</taxon>
    </lineage>
</organism>
<reference evidence="6" key="5">
    <citation type="submission" date="2009-07" db="EMBL/GenBank/DDBJ databases">
        <authorList>
            <person name="Martinez-Perez O."/>
            <person name="Moreno-Ruiz E."/>
            <person name="Santero E."/>
        </authorList>
    </citation>
    <scope>NUCLEOTIDE SEQUENCE</scope>
    <source>
        <strain evidence="6">TFA</strain>
    </source>
</reference>
<dbReference type="InterPro" id="IPR000847">
    <property type="entry name" value="LysR_HTH_N"/>
</dbReference>
<dbReference type="Gene3D" id="3.40.190.10">
    <property type="entry name" value="Periplasmic binding protein-like II"/>
    <property type="match status" value="2"/>
</dbReference>
<comment type="similarity">
    <text evidence="1">Belongs to the LysR transcriptional regulatory family.</text>
</comment>
<gene>
    <name evidence="6" type="primary">thnR</name>
</gene>
<dbReference type="PANTHER" id="PTHR30118">
    <property type="entry name" value="HTH-TYPE TRANSCRIPTIONAL REGULATOR LEUO-RELATED"/>
    <property type="match status" value="1"/>
</dbReference>
<dbReference type="InterPro" id="IPR050389">
    <property type="entry name" value="LysR-type_TF"/>
</dbReference>
<dbReference type="SUPFAM" id="SSF53850">
    <property type="entry name" value="Periplasmic binding protein-like II"/>
    <property type="match status" value="1"/>
</dbReference>
<dbReference type="Gene3D" id="1.10.10.10">
    <property type="entry name" value="Winged helix-like DNA-binding domain superfamily/Winged helix DNA-binding domain"/>
    <property type="match status" value="1"/>
</dbReference>
<dbReference type="InterPro" id="IPR036388">
    <property type="entry name" value="WH-like_DNA-bd_sf"/>
</dbReference>
<dbReference type="PANTHER" id="PTHR30118:SF15">
    <property type="entry name" value="TRANSCRIPTIONAL REGULATORY PROTEIN"/>
    <property type="match status" value="1"/>
</dbReference>
<dbReference type="PRINTS" id="PR00039">
    <property type="entry name" value="HTHLYSR"/>
</dbReference>
<reference evidence="6" key="1">
    <citation type="journal article" date="2000" name="J. Bacteriol.">
        <title>Identification of an extradiol dioxygenase involved in tetralin biodegradation: gene sequence analysis and purification and characterization of the gene product.</title>
        <authorList>
            <person name="Andujar E."/>
            <person name="Hernaez M.J."/>
            <person name="Kaschabek S.R."/>
            <person name="Reineke W."/>
            <person name="Santero E."/>
        </authorList>
    </citation>
    <scope>NUCLEOTIDE SEQUENCE</scope>
    <source>
        <strain evidence="6">TFA</strain>
    </source>
</reference>
<dbReference type="InterPro" id="IPR036390">
    <property type="entry name" value="WH_DNA-bd_sf"/>
</dbReference>
<reference evidence="6" key="4">
    <citation type="journal article" date="2003" name="J. Bacteriol.">
        <title>Identification and functional characterization of Sphingomonas macrogolitabida strain TFA genes involved in the first two steps of the tetralin catabolic pathway.</title>
        <authorList>
            <person name="Moreno-Ruiz E."/>
            <person name="Hernaez M.J."/>
            <person name="Martinez-Perez O."/>
            <person name="Santero E."/>
        </authorList>
    </citation>
    <scope>NUCLEOTIDE SEQUENCE</scope>
    <source>
        <strain evidence="6">TFA</strain>
    </source>
</reference>
<dbReference type="PROSITE" id="PS50931">
    <property type="entry name" value="HTH_LYSR"/>
    <property type="match status" value="1"/>
</dbReference>